<protein>
    <submittedName>
        <fullName evidence="1">Crossover junction endodeoxyribonuclease RusA</fullName>
        <ecNumber evidence="1">3.1.22.4</ecNumber>
    </submittedName>
</protein>
<sequence>MTMIEIVIPGKPIGKGRPRFTRSGRTYTPQDTRDHEALIAWHAKAAMNRREPLDGPVEARFLFVLPDRRRRDIDNLIKLAADALNGIAYHDDTQIHRIEATKHVTSEPHTEIIITPM</sequence>
<accession>A0ABS4SYV9</accession>
<dbReference type="Gene3D" id="3.30.1330.70">
    <property type="entry name" value="Holliday junction resolvase RusA"/>
    <property type="match status" value="1"/>
</dbReference>
<comment type="caution">
    <text evidence="1">The sequence shown here is derived from an EMBL/GenBank/DDBJ whole genome shotgun (WGS) entry which is preliminary data.</text>
</comment>
<dbReference type="RefSeq" id="WP_210047560.1">
    <property type="nucleotide sequence ID" value="NZ_JAGINX010000001.1"/>
</dbReference>
<keyword evidence="1" id="KW-0378">Hydrolase</keyword>
<dbReference type="EC" id="3.1.22.4" evidence="1"/>
<dbReference type="EMBL" id="JAGINX010000001">
    <property type="protein sequence ID" value="MBP2317387.1"/>
    <property type="molecule type" value="Genomic_DNA"/>
</dbReference>
<reference evidence="1 2" key="1">
    <citation type="submission" date="2021-03" db="EMBL/GenBank/DDBJ databases">
        <title>Sequencing the genomes of 1000 actinobacteria strains.</title>
        <authorList>
            <person name="Klenk H.-P."/>
        </authorList>
    </citation>
    <scope>NUCLEOTIDE SEQUENCE [LARGE SCALE GENOMIC DNA]</scope>
    <source>
        <strain evidence="1 2">DSM 12544</strain>
    </source>
</reference>
<name>A0ABS4SYV9_9MICC</name>
<gene>
    <name evidence="1" type="ORF">JOF45_000406</name>
</gene>
<dbReference type="InterPro" id="IPR036614">
    <property type="entry name" value="RusA-like_sf"/>
</dbReference>
<dbReference type="InterPro" id="IPR008822">
    <property type="entry name" value="Endonuclease_RusA-like"/>
</dbReference>
<keyword evidence="2" id="KW-1185">Reference proteome</keyword>
<evidence type="ECO:0000313" key="1">
    <source>
        <dbReference type="EMBL" id="MBP2317387.1"/>
    </source>
</evidence>
<dbReference type="Proteomes" id="UP001519331">
    <property type="component" value="Unassembled WGS sequence"/>
</dbReference>
<evidence type="ECO:0000313" key="2">
    <source>
        <dbReference type="Proteomes" id="UP001519331"/>
    </source>
</evidence>
<dbReference type="GO" id="GO:0016787">
    <property type="term" value="F:hydrolase activity"/>
    <property type="evidence" value="ECO:0007669"/>
    <property type="project" value="UniProtKB-KW"/>
</dbReference>
<dbReference type="Pfam" id="PF05866">
    <property type="entry name" value="RusA"/>
    <property type="match status" value="1"/>
</dbReference>
<organism evidence="1 2">
    <name type="scientific">Nesterenkonia lacusekhoensis</name>
    <dbReference type="NCBI Taxonomy" id="150832"/>
    <lineage>
        <taxon>Bacteria</taxon>
        <taxon>Bacillati</taxon>
        <taxon>Actinomycetota</taxon>
        <taxon>Actinomycetes</taxon>
        <taxon>Micrococcales</taxon>
        <taxon>Micrococcaceae</taxon>
        <taxon>Nesterenkonia</taxon>
    </lineage>
</organism>
<dbReference type="SUPFAM" id="SSF103084">
    <property type="entry name" value="Holliday junction resolvase RusA"/>
    <property type="match status" value="1"/>
</dbReference>
<proteinExistence type="predicted"/>